<dbReference type="PROSITE" id="PS52050">
    <property type="entry name" value="WYL"/>
    <property type="match status" value="1"/>
</dbReference>
<accession>A0ABQ4M028</accession>
<evidence type="ECO:0000259" key="3">
    <source>
        <dbReference type="Pfam" id="PF25583"/>
    </source>
</evidence>
<dbReference type="InterPro" id="IPR026881">
    <property type="entry name" value="WYL_dom"/>
</dbReference>
<dbReference type="InterPro" id="IPR028349">
    <property type="entry name" value="PafC-like"/>
</dbReference>
<evidence type="ECO:0000313" key="4">
    <source>
        <dbReference type="EMBL" id="GIO68886.1"/>
    </source>
</evidence>
<dbReference type="Pfam" id="PF08279">
    <property type="entry name" value="HTH_11"/>
    <property type="match status" value="1"/>
</dbReference>
<feature type="domain" description="WCX" evidence="3">
    <location>
        <begin position="235"/>
        <end position="312"/>
    </location>
</feature>
<comment type="caution">
    <text evidence="4">The sequence shown here is derived from an EMBL/GenBank/DDBJ whole genome shotgun (WGS) entry which is preliminary data.</text>
</comment>
<dbReference type="PIRSF" id="PIRSF016838">
    <property type="entry name" value="PafC"/>
    <property type="match status" value="1"/>
</dbReference>
<gene>
    <name evidence="4" type="ORF">J21TS3_37070</name>
</gene>
<dbReference type="InterPro" id="IPR013196">
    <property type="entry name" value="HTH_11"/>
</dbReference>
<name>A0ABQ4M028_9BACL</name>
<dbReference type="Proteomes" id="UP000680638">
    <property type="component" value="Unassembled WGS sequence"/>
</dbReference>
<organism evidence="4 5">
    <name type="scientific">Paenibacillus cookii</name>
    <dbReference type="NCBI Taxonomy" id="157839"/>
    <lineage>
        <taxon>Bacteria</taxon>
        <taxon>Bacillati</taxon>
        <taxon>Bacillota</taxon>
        <taxon>Bacilli</taxon>
        <taxon>Bacillales</taxon>
        <taxon>Paenibacillaceae</taxon>
        <taxon>Paenibacillus</taxon>
    </lineage>
</organism>
<sequence>MNRTDRLLAIVLELQSRKIVRAEELAERFETSVRTIYRDMQALSEANVPVVGAPGQGYSLMEGYFLPPVSLTAAEAVALLLGAEFVQKKLEPNYGIHAASANAKIEAVLPQPVRAEAGRIRATMRLLQIPEADAGRMERENLELVRGALLERKKIRFRYAKAGPGTEGSRVSERTAAPYGLIYDRGAWLLVAACELRGDIRHFRVSRMSELRVLADGYELPDGFDLEKYRPADDRELVILLSADRAIEGRIRESDNYYIDALEEHPDGLHIRMRVRRIEEVLQWIMGWGSAMTVLEPEALRERIRNEAEKLLKRY</sequence>
<evidence type="ECO:0000313" key="5">
    <source>
        <dbReference type="Proteomes" id="UP000680638"/>
    </source>
</evidence>
<reference evidence="4 5" key="1">
    <citation type="submission" date="2021-03" db="EMBL/GenBank/DDBJ databases">
        <title>Antimicrobial resistance genes in bacteria isolated from Japanese honey, and their potential for conferring macrolide and lincosamide resistance in the American foulbrood pathogen Paenibacillus larvae.</title>
        <authorList>
            <person name="Okamoto M."/>
            <person name="Kumagai M."/>
            <person name="Kanamori H."/>
            <person name="Takamatsu D."/>
        </authorList>
    </citation>
    <scope>NUCLEOTIDE SEQUENCE [LARGE SCALE GENOMIC DNA]</scope>
    <source>
        <strain evidence="4 5">J21TS3</strain>
    </source>
</reference>
<dbReference type="InterPro" id="IPR057727">
    <property type="entry name" value="WCX_dom"/>
</dbReference>
<dbReference type="InterPro" id="IPR036388">
    <property type="entry name" value="WH-like_DNA-bd_sf"/>
</dbReference>
<keyword evidence="5" id="KW-1185">Reference proteome</keyword>
<dbReference type="PANTHER" id="PTHR34580">
    <property type="match status" value="1"/>
</dbReference>
<feature type="domain" description="Helix-turn-helix type 11" evidence="1">
    <location>
        <begin position="6"/>
        <end position="58"/>
    </location>
</feature>
<proteinExistence type="predicted"/>
<dbReference type="EMBL" id="BORW01000023">
    <property type="protein sequence ID" value="GIO68886.1"/>
    <property type="molecule type" value="Genomic_DNA"/>
</dbReference>
<evidence type="ECO:0000259" key="2">
    <source>
        <dbReference type="Pfam" id="PF13280"/>
    </source>
</evidence>
<dbReference type="SUPFAM" id="SSF46785">
    <property type="entry name" value="Winged helix' DNA-binding domain"/>
    <property type="match status" value="1"/>
</dbReference>
<dbReference type="RefSeq" id="WP_036706155.1">
    <property type="nucleotide sequence ID" value="NZ_BORW01000023.1"/>
</dbReference>
<dbReference type="Pfam" id="PF25583">
    <property type="entry name" value="WCX"/>
    <property type="match status" value="1"/>
</dbReference>
<dbReference type="InterPro" id="IPR051534">
    <property type="entry name" value="CBASS_pafABC_assoc_protein"/>
</dbReference>
<protein>
    <submittedName>
        <fullName evidence="4">Transcriptional regulator</fullName>
    </submittedName>
</protein>
<dbReference type="Gene3D" id="1.10.10.10">
    <property type="entry name" value="Winged helix-like DNA-binding domain superfamily/Winged helix DNA-binding domain"/>
    <property type="match status" value="1"/>
</dbReference>
<dbReference type="InterPro" id="IPR036390">
    <property type="entry name" value="WH_DNA-bd_sf"/>
</dbReference>
<feature type="domain" description="WYL" evidence="2">
    <location>
        <begin position="140"/>
        <end position="213"/>
    </location>
</feature>
<dbReference type="PANTHER" id="PTHR34580:SF1">
    <property type="entry name" value="PROTEIN PAFC"/>
    <property type="match status" value="1"/>
</dbReference>
<evidence type="ECO:0000259" key="1">
    <source>
        <dbReference type="Pfam" id="PF08279"/>
    </source>
</evidence>
<dbReference type="Pfam" id="PF13280">
    <property type="entry name" value="WYL"/>
    <property type="match status" value="1"/>
</dbReference>